<dbReference type="GO" id="GO:0016829">
    <property type="term" value="F:lyase activity"/>
    <property type="evidence" value="ECO:0007669"/>
    <property type="project" value="UniProtKB-KW"/>
</dbReference>
<dbReference type="InterPro" id="IPR015813">
    <property type="entry name" value="Pyrv/PenolPyrv_kinase-like_dom"/>
</dbReference>
<evidence type="ECO:0000259" key="5">
    <source>
        <dbReference type="Pfam" id="PF03328"/>
    </source>
</evidence>
<dbReference type="RefSeq" id="WP_318650800.1">
    <property type="nucleotide sequence ID" value="NZ_CP137852.1"/>
</dbReference>
<dbReference type="Proteomes" id="UP001305521">
    <property type="component" value="Chromosome"/>
</dbReference>
<comment type="cofactor">
    <cofactor evidence="1">
        <name>Mg(2+)</name>
        <dbReference type="ChEBI" id="CHEBI:18420"/>
    </cofactor>
</comment>
<dbReference type="PANTHER" id="PTHR32308">
    <property type="entry name" value="LYASE BETA SUBUNIT, PUTATIVE (AFU_ORTHOLOGUE AFUA_4G13030)-RELATED"/>
    <property type="match status" value="1"/>
</dbReference>
<evidence type="ECO:0000313" key="7">
    <source>
        <dbReference type="Proteomes" id="UP001305521"/>
    </source>
</evidence>
<dbReference type="InterPro" id="IPR011206">
    <property type="entry name" value="Citrate_lyase_beta/mcl1/mcl2"/>
</dbReference>
<keyword evidence="7" id="KW-1185">Reference proteome</keyword>
<dbReference type="SUPFAM" id="SSF51621">
    <property type="entry name" value="Phosphoenolpyruvate/pyruvate domain"/>
    <property type="match status" value="1"/>
</dbReference>
<organism evidence="6 7">
    <name type="scientific">Sediminicoccus rosea</name>
    <dbReference type="NCBI Taxonomy" id="1225128"/>
    <lineage>
        <taxon>Bacteria</taxon>
        <taxon>Pseudomonadati</taxon>
        <taxon>Pseudomonadota</taxon>
        <taxon>Alphaproteobacteria</taxon>
        <taxon>Acetobacterales</taxon>
        <taxon>Roseomonadaceae</taxon>
        <taxon>Sediminicoccus</taxon>
    </lineage>
</organism>
<keyword evidence="3" id="KW-0479">Metal-binding</keyword>
<accession>A0ABZ0PM99</accession>
<dbReference type="PIRSF" id="PIRSF015582">
    <property type="entry name" value="Cit_lyase_B"/>
    <property type="match status" value="1"/>
</dbReference>
<dbReference type="InterPro" id="IPR005000">
    <property type="entry name" value="Aldolase/citrate-lyase_domain"/>
</dbReference>
<keyword evidence="4" id="KW-0460">Magnesium</keyword>
<dbReference type="PANTHER" id="PTHR32308:SF0">
    <property type="entry name" value="HPCH_HPAI ALDOLASE_CITRATE LYASE DOMAIN-CONTAINING PROTEIN"/>
    <property type="match status" value="1"/>
</dbReference>
<protein>
    <submittedName>
        <fullName evidence="6">CoA ester lyase</fullName>
    </submittedName>
</protein>
<keyword evidence="6" id="KW-0456">Lyase</keyword>
<comment type="similarity">
    <text evidence="2">Belongs to the HpcH/HpaI aldolase family.</text>
</comment>
<evidence type="ECO:0000256" key="2">
    <source>
        <dbReference type="ARBA" id="ARBA00005568"/>
    </source>
</evidence>
<name>A0ABZ0PM99_9PROT</name>
<dbReference type="EMBL" id="CP137852">
    <property type="protein sequence ID" value="WPB86844.1"/>
    <property type="molecule type" value="Genomic_DNA"/>
</dbReference>
<gene>
    <name evidence="6" type="ORF">R9Z33_08185</name>
</gene>
<evidence type="ECO:0000256" key="3">
    <source>
        <dbReference type="ARBA" id="ARBA00022723"/>
    </source>
</evidence>
<reference evidence="6 7" key="1">
    <citation type="submission" date="2023-11" db="EMBL/GenBank/DDBJ databases">
        <title>Arctic aerobic anoxygenic photoheterotroph Sediminicoccus rosea KRV36 adapts its photosynthesis to long days of polar summer.</title>
        <authorList>
            <person name="Tomasch J."/>
            <person name="Kopejtka K."/>
            <person name="Bily T."/>
            <person name="Gardiner A.T."/>
            <person name="Gardian Z."/>
            <person name="Shivaramu S."/>
            <person name="Koblizek M."/>
            <person name="Engelhardt F."/>
            <person name="Kaftan D."/>
        </authorList>
    </citation>
    <scope>NUCLEOTIDE SEQUENCE [LARGE SCALE GENOMIC DNA]</scope>
    <source>
        <strain evidence="6 7">R-30</strain>
    </source>
</reference>
<evidence type="ECO:0000256" key="1">
    <source>
        <dbReference type="ARBA" id="ARBA00001946"/>
    </source>
</evidence>
<sequence>MTKPWRLRRSMMITPGHRRERLEKAATLQADSLAFDLEDGVPPSRKEEARATIAAVLREVSFGRRERAVRINGIGTEDFARDLAALPLDHLDALLVPKVESAAQLQQLDATLAGRDIGIIATLETPRGVLNALAIADASPNLVGMFFGPGDYTLQTGGALTARALEFPRATIAAACGAVGIQAIDAPFLLGLRDVEGTHADALAAKELGFSGKVVFHPDQIAPINAAFTPDAAEVAKARRFVAAYREAAARGEAVALVDGEFIAMDLVPRMERIIALSEEAAAI</sequence>
<proteinExistence type="inferred from homology"/>
<dbReference type="InterPro" id="IPR040442">
    <property type="entry name" value="Pyrv_kinase-like_dom_sf"/>
</dbReference>
<evidence type="ECO:0000256" key="4">
    <source>
        <dbReference type="ARBA" id="ARBA00022842"/>
    </source>
</evidence>
<feature type="domain" description="HpcH/HpaI aldolase/citrate lyase" evidence="5">
    <location>
        <begin position="9"/>
        <end position="218"/>
    </location>
</feature>
<dbReference type="Gene3D" id="3.20.20.60">
    <property type="entry name" value="Phosphoenolpyruvate-binding domains"/>
    <property type="match status" value="1"/>
</dbReference>
<evidence type="ECO:0000313" key="6">
    <source>
        <dbReference type="EMBL" id="WPB86844.1"/>
    </source>
</evidence>
<dbReference type="Pfam" id="PF03328">
    <property type="entry name" value="HpcH_HpaI"/>
    <property type="match status" value="1"/>
</dbReference>